<feature type="region of interest" description="Disordered" evidence="1">
    <location>
        <begin position="40"/>
        <end position="200"/>
    </location>
</feature>
<feature type="compositionally biased region" description="Basic and acidic residues" evidence="1">
    <location>
        <begin position="165"/>
        <end position="177"/>
    </location>
</feature>
<dbReference type="EMBL" id="NCSJ02000148">
    <property type="protein sequence ID" value="RFU28842.1"/>
    <property type="molecule type" value="Genomic_DNA"/>
</dbReference>
<dbReference type="STRING" id="5539.A0A3E2H6M5"/>
<evidence type="ECO:0000313" key="3">
    <source>
        <dbReference type="Proteomes" id="UP000258309"/>
    </source>
</evidence>
<evidence type="ECO:0000256" key="1">
    <source>
        <dbReference type="SAM" id="MobiDB-lite"/>
    </source>
</evidence>
<gene>
    <name evidence="2" type="ORF">B7463_g7484</name>
</gene>
<feature type="compositionally biased region" description="Basic and acidic residues" evidence="1">
    <location>
        <begin position="143"/>
        <end position="153"/>
    </location>
</feature>
<feature type="compositionally biased region" description="Basic residues" evidence="1">
    <location>
        <begin position="191"/>
        <end position="200"/>
    </location>
</feature>
<name>A0A3E2H6M5_SCYLI</name>
<proteinExistence type="predicted"/>
<feature type="non-terminal residue" evidence="2">
    <location>
        <position position="200"/>
    </location>
</feature>
<sequence>MVEADAIVHVVEILGVFLCAHHFWPKGILYGEHEDWELKHAKKQHKSPKNINRSQSRDHGHSHRQYGSSDSGSGSRSNRSTSVSGHRKRRQGFYDDYYETPRSTNGYGHSYDYDNHDHAVDDRQHYYERDYRRDRSEVGQGRKRYDYSDDGSRGSHYSTYDDDDGQRMRYLEYHDGGRSQTYSDDYQEPRRHSRRASSRY</sequence>
<dbReference type="Proteomes" id="UP000258309">
    <property type="component" value="Unassembled WGS sequence"/>
</dbReference>
<evidence type="ECO:0000313" key="2">
    <source>
        <dbReference type="EMBL" id="RFU28842.1"/>
    </source>
</evidence>
<dbReference type="AlphaFoldDB" id="A0A3E2H6M5"/>
<feature type="non-terminal residue" evidence="2">
    <location>
        <position position="1"/>
    </location>
</feature>
<feature type="compositionally biased region" description="Low complexity" evidence="1">
    <location>
        <begin position="67"/>
        <end position="84"/>
    </location>
</feature>
<organism evidence="2 3">
    <name type="scientific">Scytalidium lignicola</name>
    <name type="common">Hyphomycete</name>
    <dbReference type="NCBI Taxonomy" id="5539"/>
    <lineage>
        <taxon>Eukaryota</taxon>
        <taxon>Fungi</taxon>
        <taxon>Dikarya</taxon>
        <taxon>Ascomycota</taxon>
        <taxon>Pezizomycotina</taxon>
        <taxon>Leotiomycetes</taxon>
        <taxon>Leotiomycetes incertae sedis</taxon>
        <taxon>Scytalidium</taxon>
    </lineage>
</organism>
<reference evidence="2 3" key="1">
    <citation type="submission" date="2018-05" db="EMBL/GenBank/DDBJ databases">
        <title>Draft genome sequence of Scytalidium lignicola DSM 105466, a ubiquitous saprotrophic fungus.</title>
        <authorList>
            <person name="Buettner E."/>
            <person name="Gebauer A.M."/>
            <person name="Hofrichter M."/>
            <person name="Liers C."/>
            <person name="Kellner H."/>
        </authorList>
    </citation>
    <scope>NUCLEOTIDE SEQUENCE [LARGE SCALE GENOMIC DNA]</scope>
    <source>
        <strain evidence="2 3">DSM 105466</strain>
    </source>
</reference>
<dbReference type="OrthoDB" id="3556635at2759"/>
<accession>A0A3E2H6M5</accession>
<protein>
    <submittedName>
        <fullName evidence="2">Uncharacterized protein</fullName>
    </submittedName>
</protein>
<feature type="compositionally biased region" description="Basic and acidic residues" evidence="1">
    <location>
        <begin position="111"/>
        <end position="137"/>
    </location>
</feature>
<comment type="caution">
    <text evidence="2">The sequence shown here is derived from an EMBL/GenBank/DDBJ whole genome shotgun (WGS) entry which is preliminary data.</text>
</comment>
<keyword evidence="3" id="KW-1185">Reference proteome</keyword>